<feature type="region of interest" description="Disordered" evidence="1">
    <location>
        <begin position="13"/>
        <end position="38"/>
    </location>
</feature>
<feature type="compositionally biased region" description="Basic and acidic residues" evidence="1">
    <location>
        <begin position="292"/>
        <end position="303"/>
    </location>
</feature>
<dbReference type="InterPro" id="IPR023393">
    <property type="entry name" value="START-like_dom_sf"/>
</dbReference>
<dbReference type="PROSITE" id="PS50848">
    <property type="entry name" value="START"/>
    <property type="match status" value="1"/>
</dbReference>
<protein>
    <recommendedName>
        <fullName evidence="2">START domain-containing protein</fullName>
    </recommendedName>
</protein>
<gene>
    <name evidence="3" type="ORF">ACHAW5_010221</name>
</gene>
<dbReference type="Proteomes" id="UP001530315">
    <property type="component" value="Unassembled WGS sequence"/>
</dbReference>
<dbReference type="InterPro" id="IPR009769">
    <property type="entry name" value="EDR2_C"/>
</dbReference>
<evidence type="ECO:0000313" key="3">
    <source>
        <dbReference type="EMBL" id="KAL3777419.1"/>
    </source>
</evidence>
<dbReference type="EMBL" id="JALLAZ020001291">
    <property type="protein sequence ID" value="KAL3777419.1"/>
    <property type="molecule type" value="Genomic_DNA"/>
</dbReference>
<dbReference type="Pfam" id="PF01852">
    <property type="entry name" value="START"/>
    <property type="match status" value="1"/>
</dbReference>
<feature type="compositionally biased region" description="Basic and acidic residues" evidence="1">
    <location>
        <begin position="357"/>
        <end position="378"/>
    </location>
</feature>
<comment type="caution">
    <text evidence="3">The sequence shown here is derived from an EMBL/GenBank/DDBJ whole genome shotgun (WGS) entry which is preliminary data.</text>
</comment>
<evidence type="ECO:0000313" key="4">
    <source>
        <dbReference type="Proteomes" id="UP001530315"/>
    </source>
</evidence>
<name>A0ABD3NQ69_9STRA</name>
<proteinExistence type="predicted"/>
<sequence>MFASLRRSHLANDGFEGGEGLDHIRPAASSDFDFEDDDEDATDVSQRYFPYDAAPLGGGAIRMEGWLNHTTSIQKNNAPAAAAPAAAAGGNVAATHPSMLSKTVSKKSRQSSMKKQPRYFVLRGSTLSYYARRHDVKAKGTFVLTRGCSVGPVVFGSLDNPGEVAAGGVGGMGGSDPHPPADKEKSKKKRRKFYCVQLTWSIKNKPSKAEEFIAQAKAQVAAESENEAMQQQQQQLAGSQTGTPLLDDGGGEVYGGRSPMLLRKQLGRRAKSESAVHAGGLTPPRHPAASADDDHRDDDRDGGVHVGHGQSHPPSFPLSTPATRRNISKGLSHPSAISHESHADPLCEAGPQKHYKHQIEKHTRDQQKSAEESQKVKELLSRREMYQRTRKRMIQGTKVAALGTAAVTTGLLTAGAVPAIVLALGITATVGGSGAVVGSKVFDRAQKKYSEHQSQKSFHLLIGAATFEEATRWKLAMEYVIKELANESDEGSVEKEWSVNRCLSYGEQDWGDNGDGTSAANVLSHGCFAPSAPTKDAIINGATENATYHDTTPKWVPIQGGGMALWGILGALGGGNLRIYREEHSSGSPYNPYPAYSSPWLFSQPPTSAFPTIPKLGLGLSGQPFPPFKASVALKSTSLDAFMCLMCSGRIHNDEEFNGIRNGAGGQIPLPNSGQIASFRVVETIDDHMDVINLVFRPLYLFPSWTAPRDFVLYRFWKYDDDGTYQICLDSGEHRDCPRIQGYVRGEMHSVYTIAPLKWKKKRGTTDGGSIGATTSSVSSNLSGRPNLMNEECLLSLVVQIDPKGWVPSTSSIPFFRSQGYGDAFAIMALHQMLDVKETLDAIRFVAVPMDSTHNTSFYGQREWKHSTRLLANGKAGSGDFHRANTRQVRNVAGGGVARGLAGNGQRQQQFLPTMEACFSGNASEEDAEYDIKYSGVHELCSADQYRQLPPIANNDVDVRVGGARKSKRVDANMITTPDLSGISTIPPPTIINWWAEPEASSFRVRGKTYKSDNTKVNAGSSLFRLFAADIVETDIPIMTGMCSHPKERVQLAIKRDREALSKNGGTASASEMPAYIFVVNIAMPGPPHYHMVFYYAVDNLSLIDGSDGTPSSKLCKEFFFGNDDTFRDNTFKLIPQIIEGNFMVRKAVGSTPAIMGNKIKQTYFQGDRFFELMIDTGSSAVAAGVIRICNGYARTLIVDLAFLFEGNNEETLPERVLGTVRLKNVEFGKKLRFVESFDE</sequence>
<feature type="region of interest" description="Disordered" evidence="1">
    <location>
        <begin position="224"/>
        <end position="378"/>
    </location>
</feature>
<evidence type="ECO:0000259" key="2">
    <source>
        <dbReference type="PROSITE" id="PS50848"/>
    </source>
</evidence>
<dbReference type="PANTHER" id="PTHR12136:SF41">
    <property type="entry name" value="PLECKSTRIN HOMOLOGY (PH) AND LIPID-BINDING START DOMAINS-CONTAINING PROTEIN"/>
    <property type="match status" value="1"/>
</dbReference>
<dbReference type="InterPro" id="IPR002913">
    <property type="entry name" value="START_lipid-bd_dom"/>
</dbReference>
<feature type="region of interest" description="Disordered" evidence="1">
    <location>
        <begin position="166"/>
        <end position="188"/>
    </location>
</feature>
<dbReference type="SUPFAM" id="SSF55961">
    <property type="entry name" value="Bet v1-like"/>
    <property type="match status" value="1"/>
</dbReference>
<dbReference type="Gene3D" id="2.30.29.30">
    <property type="entry name" value="Pleckstrin-homology domain (PH domain)/Phosphotyrosine-binding domain (PTB)"/>
    <property type="match status" value="1"/>
</dbReference>
<dbReference type="PANTHER" id="PTHR12136">
    <property type="entry name" value="ENHANCED DISEASE RESISTANCE-RELATED"/>
    <property type="match status" value="1"/>
</dbReference>
<dbReference type="CDD" id="cd00177">
    <property type="entry name" value="START"/>
    <property type="match status" value="1"/>
</dbReference>
<dbReference type="Gene3D" id="3.30.530.20">
    <property type="match status" value="1"/>
</dbReference>
<keyword evidence="4" id="KW-1185">Reference proteome</keyword>
<dbReference type="Pfam" id="PF07059">
    <property type="entry name" value="EDR2_C"/>
    <property type="match status" value="1"/>
</dbReference>
<accession>A0ABD3NQ69</accession>
<feature type="domain" description="START" evidence="2">
    <location>
        <begin position="676"/>
        <end position="813"/>
    </location>
</feature>
<dbReference type="InterPro" id="IPR045096">
    <property type="entry name" value="EDR2-like"/>
</dbReference>
<organism evidence="3 4">
    <name type="scientific">Stephanodiscus triporus</name>
    <dbReference type="NCBI Taxonomy" id="2934178"/>
    <lineage>
        <taxon>Eukaryota</taxon>
        <taxon>Sar</taxon>
        <taxon>Stramenopiles</taxon>
        <taxon>Ochrophyta</taxon>
        <taxon>Bacillariophyta</taxon>
        <taxon>Coscinodiscophyceae</taxon>
        <taxon>Thalassiosirophycidae</taxon>
        <taxon>Stephanodiscales</taxon>
        <taxon>Stephanodiscaceae</taxon>
        <taxon>Stephanodiscus</taxon>
    </lineage>
</organism>
<evidence type="ECO:0000256" key="1">
    <source>
        <dbReference type="SAM" id="MobiDB-lite"/>
    </source>
</evidence>
<dbReference type="AlphaFoldDB" id="A0ABD3NQ69"/>
<dbReference type="SUPFAM" id="SSF50729">
    <property type="entry name" value="PH domain-like"/>
    <property type="match status" value="1"/>
</dbReference>
<reference evidence="3 4" key="1">
    <citation type="submission" date="2024-10" db="EMBL/GenBank/DDBJ databases">
        <title>Updated reference genomes for cyclostephanoid diatoms.</title>
        <authorList>
            <person name="Roberts W.R."/>
            <person name="Alverson A.J."/>
        </authorList>
    </citation>
    <scope>NUCLEOTIDE SEQUENCE [LARGE SCALE GENOMIC DNA]</scope>
    <source>
        <strain evidence="3 4">AJA276-08</strain>
    </source>
</reference>
<dbReference type="InterPro" id="IPR011993">
    <property type="entry name" value="PH-like_dom_sf"/>
</dbReference>